<dbReference type="EMBL" id="QSRJ01000004">
    <property type="protein sequence ID" value="RGL10784.1"/>
    <property type="molecule type" value="Genomic_DNA"/>
</dbReference>
<dbReference type="Gene3D" id="3.90.550.10">
    <property type="entry name" value="Spore Coat Polysaccharide Biosynthesis Protein SpsA, Chain A"/>
    <property type="match status" value="1"/>
</dbReference>
<proteinExistence type="predicted"/>
<evidence type="ECO:0000259" key="1">
    <source>
        <dbReference type="Pfam" id="PF00535"/>
    </source>
</evidence>
<reference evidence="2 3" key="1">
    <citation type="submission" date="2018-08" db="EMBL/GenBank/DDBJ databases">
        <title>A genome reference for cultivated species of the human gut microbiota.</title>
        <authorList>
            <person name="Zou Y."/>
            <person name="Xue W."/>
            <person name="Luo G."/>
        </authorList>
    </citation>
    <scope>NUCLEOTIDE SEQUENCE [LARGE SCALE GENOMIC DNA]</scope>
    <source>
        <strain evidence="2 3">TF08-14</strain>
    </source>
</reference>
<dbReference type="CDD" id="cd00761">
    <property type="entry name" value="Glyco_tranf_GTA_type"/>
    <property type="match status" value="1"/>
</dbReference>
<comment type="caution">
    <text evidence="2">The sequence shown here is derived from an EMBL/GenBank/DDBJ whole genome shotgun (WGS) entry which is preliminary data.</text>
</comment>
<dbReference type="AlphaFoldDB" id="A0A3E4QVD8"/>
<dbReference type="PANTHER" id="PTHR22916">
    <property type="entry name" value="GLYCOSYLTRANSFERASE"/>
    <property type="match status" value="1"/>
</dbReference>
<feature type="domain" description="Glycosyltransferase 2-like" evidence="1">
    <location>
        <begin position="5"/>
        <end position="122"/>
    </location>
</feature>
<accession>A0A3E4QVD8</accession>
<protein>
    <submittedName>
        <fullName evidence="2">Glycosyltransferase family 2 protein</fullName>
    </submittedName>
</protein>
<gene>
    <name evidence="2" type="ORF">DXC81_04780</name>
</gene>
<keyword evidence="2" id="KW-0808">Transferase</keyword>
<dbReference type="GO" id="GO:0016758">
    <property type="term" value="F:hexosyltransferase activity"/>
    <property type="evidence" value="ECO:0007669"/>
    <property type="project" value="UniProtKB-ARBA"/>
</dbReference>
<evidence type="ECO:0000313" key="2">
    <source>
        <dbReference type="EMBL" id="RGL10784.1"/>
    </source>
</evidence>
<dbReference type="Proteomes" id="UP000260943">
    <property type="component" value="Unassembled WGS sequence"/>
</dbReference>
<dbReference type="InterPro" id="IPR029044">
    <property type="entry name" value="Nucleotide-diphossugar_trans"/>
</dbReference>
<sequence length="406" mass="45909">MIKVSIVVPVYNVERYLAPCLDSIRNQSYSNIEIVCVNDGSRDRSRDILAMYQSVDARIKVVDKENGGLSSARNAGIAAATGDVVCFVDSDDMITRDAAAVIASIFESTSADVVTFGGSAYPSFKSYPWLDRVLSPRDVIYDTFTPDIFEKEACDPFAWRTACRRDFLLAHGVAFDEELRFGEDKLFLYSIYPRSSKTVFVSNKLYLYRLDREGSLMSSRAEDRHLRLYDHLRIFHAIVKDWSDAGFIESYGSELLHLGCEFLIVDLLSAPKTIRVDLLNFLAAIWTVYFSREQIDGLLSDPQYGSLVDAVLVNRKRAYGVSHKMMFYAYSLHSDPRDFFSRVWQRVKTTGIIGRFGRSVSSRLPLSRRAAAGLLESVVFEQQDASMCSQALKMIQLESSQANYRS</sequence>
<dbReference type="PANTHER" id="PTHR22916:SF3">
    <property type="entry name" value="UDP-GLCNAC:BETAGAL BETA-1,3-N-ACETYLGLUCOSAMINYLTRANSFERASE-LIKE PROTEIN 1"/>
    <property type="match status" value="1"/>
</dbReference>
<dbReference type="InterPro" id="IPR001173">
    <property type="entry name" value="Glyco_trans_2-like"/>
</dbReference>
<dbReference type="RefSeq" id="WP_117679412.1">
    <property type="nucleotide sequence ID" value="NZ_QSRJ01000004.1"/>
</dbReference>
<dbReference type="Pfam" id="PF00535">
    <property type="entry name" value="Glycos_transf_2"/>
    <property type="match status" value="1"/>
</dbReference>
<organism evidence="2 3">
    <name type="scientific">Collinsella tanakaei</name>
    <dbReference type="NCBI Taxonomy" id="626935"/>
    <lineage>
        <taxon>Bacteria</taxon>
        <taxon>Bacillati</taxon>
        <taxon>Actinomycetota</taxon>
        <taxon>Coriobacteriia</taxon>
        <taxon>Coriobacteriales</taxon>
        <taxon>Coriobacteriaceae</taxon>
        <taxon>Collinsella</taxon>
    </lineage>
</organism>
<evidence type="ECO:0000313" key="3">
    <source>
        <dbReference type="Proteomes" id="UP000260943"/>
    </source>
</evidence>
<name>A0A3E4QVD8_9ACTN</name>
<dbReference type="SUPFAM" id="SSF53448">
    <property type="entry name" value="Nucleotide-diphospho-sugar transferases"/>
    <property type="match status" value="1"/>
</dbReference>